<feature type="domain" description="Mur ligase central" evidence="20">
    <location>
        <begin position="116"/>
        <end position="290"/>
    </location>
</feature>
<dbReference type="InterPro" id="IPR036615">
    <property type="entry name" value="Mur_ligase_C_dom_sf"/>
</dbReference>
<dbReference type="InterPro" id="IPR004101">
    <property type="entry name" value="Mur_ligase_C"/>
</dbReference>
<gene>
    <name evidence="17" type="primary">murD</name>
    <name evidence="21" type="ORF">D8M05_07440</name>
</gene>
<comment type="pathway">
    <text evidence="3 17 18">Cell wall biogenesis; peptidoglycan biosynthesis.</text>
</comment>
<keyword evidence="17 18" id="KW-0131">Cell cycle</keyword>
<proteinExistence type="inferred from homology"/>
<evidence type="ECO:0000256" key="6">
    <source>
        <dbReference type="ARBA" id="ARBA00015655"/>
    </source>
</evidence>
<keyword evidence="13 17" id="KW-0961">Cell wall biogenesis/degradation</keyword>
<keyword evidence="12 17" id="KW-0573">Peptidoglycan synthesis</keyword>
<feature type="binding site" evidence="17">
    <location>
        <begin position="118"/>
        <end position="124"/>
    </location>
    <ligand>
        <name>ATP</name>
        <dbReference type="ChEBI" id="CHEBI:30616"/>
    </ligand>
</feature>
<keyword evidence="7 17" id="KW-0963">Cytoplasm</keyword>
<keyword evidence="17 18" id="KW-0132">Cell division</keyword>
<dbReference type="SUPFAM" id="SSF53623">
    <property type="entry name" value="MurD-like peptide ligases, catalytic domain"/>
    <property type="match status" value="1"/>
</dbReference>
<dbReference type="InterPro" id="IPR005762">
    <property type="entry name" value="MurD"/>
</dbReference>
<keyword evidence="8 17" id="KW-0436">Ligase</keyword>
<comment type="subcellular location">
    <subcellularLocation>
        <location evidence="2 17 18">Cytoplasm</location>
    </subcellularLocation>
</comment>
<evidence type="ECO:0000256" key="7">
    <source>
        <dbReference type="ARBA" id="ARBA00022490"/>
    </source>
</evidence>
<dbReference type="OrthoDB" id="9809796at2"/>
<evidence type="ECO:0000256" key="14">
    <source>
        <dbReference type="ARBA" id="ARBA00030398"/>
    </source>
</evidence>
<evidence type="ECO:0000256" key="12">
    <source>
        <dbReference type="ARBA" id="ARBA00022984"/>
    </source>
</evidence>
<dbReference type="Pfam" id="PF08245">
    <property type="entry name" value="Mur_ligase_M"/>
    <property type="match status" value="1"/>
</dbReference>
<evidence type="ECO:0000256" key="2">
    <source>
        <dbReference type="ARBA" id="ARBA00004496"/>
    </source>
</evidence>
<dbReference type="Proteomes" id="UP000281813">
    <property type="component" value="Unassembled WGS sequence"/>
</dbReference>
<evidence type="ECO:0000259" key="20">
    <source>
        <dbReference type="Pfam" id="PF08245"/>
    </source>
</evidence>
<accession>A0A494Z1A0</accession>
<keyword evidence="9 17" id="KW-0547">Nucleotide-binding</keyword>
<dbReference type="InterPro" id="IPR013221">
    <property type="entry name" value="Mur_ligase_cen"/>
</dbReference>
<comment type="similarity">
    <text evidence="4 17">Belongs to the MurCDEF family.</text>
</comment>
<reference evidence="21 22" key="1">
    <citation type="journal article" date="2015" name="Antonie Van Leeuwenhoek">
        <title>Oceanobacillus bengalensis sp. nov., a bacterium isolated from seawater of the Bay of Bengal.</title>
        <authorList>
            <person name="Yongchang O."/>
            <person name="Xiang W."/>
            <person name="Wang G."/>
        </authorList>
    </citation>
    <scope>NUCLEOTIDE SEQUENCE [LARGE SCALE GENOMIC DNA]</scope>
    <source>
        <strain evidence="21 22">MCCC 1K00260</strain>
    </source>
</reference>
<dbReference type="RefSeq" id="WP_121130224.1">
    <property type="nucleotide sequence ID" value="NZ_JBHUFK010000007.1"/>
</dbReference>
<dbReference type="SUPFAM" id="SSF53244">
    <property type="entry name" value="MurD-like peptide ligases, peptide-binding domain"/>
    <property type="match status" value="1"/>
</dbReference>
<organism evidence="21 22">
    <name type="scientific">Oceanobacillus bengalensis</name>
    <dbReference type="NCBI Taxonomy" id="1435466"/>
    <lineage>
        <taxon>Bacteria</taxon>
        <taxon>Bacillati</taxon>
        <taxon>Bacillota</taxon>
        <taxon>Bacilli</taxon>
        <taxon>Bacillales</taxon>
        <taxon>Bacillaceae</taxon>
        <taxon>Oceanobacillus</taxon>
    </lineage>
</organism>
<evidence type="ECO:0000256" key="3">
    <source>
        <dbReference type="ARBA" id="ARBA00004752"/>
    </source>
</evidence>
<dbReference type="Gene3D" id="3.40.1190.10">
    <property type="entry name" value="Mur-like, catalytic domain"/>
    <property type="match status" value="1"/>
</dbReference>
<dbReference type="PANTHER" id="PTHR43692:SF1">
    <property type="entry name" value="UDP-N-ACETYLMURAMOYLALANINE--D-GLUTAMATE LIGASE"/>
    <property type="match status" value="1"/>
</dbReference>
<dbReference type="GO" id="GO:0051301">
    <property type="term" value="P:cell division"/>
    <property type="evidence" value="ECO:0007669"/>
    <property type="project" value="UniProtKB-KW"/>
</dbReference>
<evidence type="ECO:0000256" key="16">
    <source>
        <dbReference type="ARBA" id="ARBA00047632"/>
    </source>
</evidence>
<evidence type="ECO:0000256" key="17">
    <source>
        <dbReference type="HAMAP-Rule" id="MF_00639"/>
    </source>
</evidence>
<evidence type="ECO:0000256" key="10">
    <source>
        <dbReference type="ARBA" id="ARBA00022840"/>
    </source>
</evidence>
<keyword evidence="10 17" id="KW-0067">ATP-binding</keyword>
<evidence type="ECO:0000256" key="1">
    <source>
        <dbReference type="ARBA" id="ARBA00002734"/>
    </source>
</evidence>
<evidence type="ECO:0000256" key="4">
    <source>
        <dbReference type="ARBA" id="ARBA00010416"/>
    </source>
</evidence>
<dbReference type="InterPro" id="IPR036565">
    <property type="entry name" value="Mur-like_cat_sf"/>
</dbReference>
<evidence type="ECO:0000256" key="15">
    <source>
        <dbReference type="ARBA" id="ARBA00032324"/>
    </source>
</evidence>
<evidence type="ECO:0000256" key="8">
    <source>
        <dbReference type="ARBA" id="ARBA00022598"/>
    </source>
</evidence>
<evidence type="ECO:0000256" key="18">
    <source>
        <dbReference type="RuleBase" id="RU003664"/>
    </source>
</evidence>
<comment type="catalytic activity">
    <reaction evidence="16 17 18">
        <text>UDP-N-acetyl-alpha-D-muramoyl-L-alanine + D-glutamate + ATP = UDP-N-acetyl-alpha-D-muramoyl-L-alanyl-D-glutamate + ADP + phosphate + H(+)</text>
        <dbReference type="Rhea" id="RHEA:16429"/>
        <dbReference type="ChEBI" id="CHEBI:15378"/>
        <dbReference type="ChEBI" id="CHEBI:29986"/>
        <dbReference type="ChEBI" id="CHEBI:30616"/>
        <dbReference type="ChEBI" id="CHEBI:43474"/>
        <dbReference type="ChEBI" id="CHEBI:83898"/>
        <dbReference type="ChEBI" id="CHEBI:83900"/>
        <dbReference type="ChEBI" id="CHEBI:456216"/>
        <dbReference type="EC" id="6.3.2.9"/>
    </reaction>
</comment>
<evidence type="ECO:0000313" key="22">
    <source>
        <dbReference type="Proteomes" id="UP000281813"/>
    </source>
</evidence>
<dbReference type="GO" id="GO:0008764">
    <property type="term" value="F:UDP-N-acetylmuramoylalanine-D-glutamate ligase activity"/>
    <property type="evidence" value="ECO:0007669"/>
    <property type="project" value="UniProtKB-UniRule"/>
</dbReference>
<comment type="caution">
    <text evidence="21">The sequence shown here is derived from an EMBL/GenBank/DDBJ whole genome shotgun (WGS) entry which is preliminary data.</text>
</comment>
<dbReference type="GO" id="GO:0005524">
    <property type="term" value="F:ATP binding"/>
    <property type="evidence" value="ECO:0007669"/>
    <property type="project" value="UniProtKB-UniRule"/>
</dbReference>
<dbReference type="GO" id="GO:0005737">
    <property type="term" value="C:cytoplasm"/>
    <property type="evidence" value="ECO:0007669"/>
    <property type="project" value="UniProtKB-SubCell"/>
</dbReference>
<dbReference type="GO" id="GO:0071555">
    <property type="term" value="P:cell wall organization"/>
    <property type="evidence" value="ECO:0007669"/>
    <property type="project" value="UniProtKB-KW"/>
</dbReference>
<keyword evidence="11 17" id="KW-0133">Cell shape</keyword>
<dbReference type="EMBL" id="RBZO01000009">
    <property type="protein sequence ID" value="RKQ16306.1"/>
    <property type="molecule type" value="Genomic_DNA"/>
</dbReference>
<evidence type="ECO:0000256" key="13">
    <source>
        <dbReference type="ARBA" id="ARBA00023316"/>
    </source>
</evidence>
<evidence type="ECO:0000256" key="9">
    <source>
        <dbReference type="ARBA" id="ARBA00022741"/>
    </source>
</evidence>
<dbReference type="NCBIfam" id="TIGR01087">
    <property type="entry name" value="murD"/>
    <property type="match status" value="1"/>
</dbReference>
<evidence type="ECO:0000256" key="5">
    <source>
        <dbReference type="ARBA" id="ARBA00012212"/>
    </source>
</evidence>
<dbReference type="PANTHER" id="PTHR43692">
    <property type="entry name" value="UDP-N-ACETYLMURAMOYLALANINE--D-GLUTAMATE LIGASE"/>
    <property type="match status" value="1"/>
</dbReference>
<protein>
    <recommendedName>
        <fullName evidence="6 17">UDP-N-acetylmuramoylalanine--D-glutamate ligase</fullName>
        <ecNumber evidence="5 17">6.3.2.9</ecNumber>
    </recommendedName>
    <alternativeName>
        <fullName evidence="15 17">D-glutamic acid-adding enzyme</fullName>
    </alternativeName>
    <alternativeName>
        <fullName evidence="14 17">UDP-N-acetylmuramoyl-L-alanyl-D-glutamate synthetase</fullName>
    </alternativeName>
</protein>
<evidence type="ECO:0000313" key="21">
    <source>
        <dbReference type="EMBL" id="RKQ16306.1"/>
    </source>
</evidence>
<evidence type="ECO:0000256" key="11">
    <source>
        <dbReference type="ARBA" id="ARBA00022960"/>
    </source>
</evidence>
<dbReference type="UniPathway" id="UPA00219"/>
<dbReference type="HAMAP" id="MF_00639">
    <property type="entry name" value="MurD"/>
    <property type="match status" value="1"/>
</dbReference>
<dbReference type="GO" id="GO:0009252">
    <property type="term" value="P:peptidoglycan biosynthetic process"/>
    <property type="evidence" value="ECO:0007669"/>
    <property type="project" value="UniProtKB-UniRule"/>
</dbReference>
<name>A0A494Z1A0_9BACI</name>
<evidence type="ECO:0000259" key="19">
    <source>
        <dbReference type="Pfam" id="PF02875"/>
    </source>
</evidence>
<keyword evidence="22" id="KW-1185">Reference proteome</keyword>
<feature type="domain" description="Mur ligase C-terminal" evidence="19">
    <location>
        <begin position="312"/>
        <end position="425"/>
    </location>
</feature>
<dbReference type="Gene3D" id="3.90.190.20">
    <property type="entry name" value="Mur ligase, C-terminal domain"/>
    <property type="match status" value="1"/>
</dbReference>
<dbReference type="Pfam" id="PF21799">
    <property type="entry name" value="MurD-like_N"/>
    <property type="match status" value="1"/>
</dbReference>
<dbReference type="EC" id="6.3.2.9" evidence="5 17"/>
<dbReference type="SUPFAM" id="SSF51984">
    <property type="entry name" value="MurCD N-terminal domain"/>
    <property type="match status" value="1"/>
</dbReference>
<dbReference type="AlphaFoldDB" id="A0A494Z1A0"/>
<dbReference type="Pfam" id="PF02875">
    <property type="entry name" value="Mur_ligase_C"/>
    <property type="match status" value="1"/>
</dbReference>
<comment type="function">
    <text evidence="1 17 18">Cell wall formation. Catalyzes the addition of glutamate to the nucleotide precursor UDP-N-acetylmuramoyl-L-alanine (UMA).</text>
</comment>
<dbReference type="Gene3D" id="3.40.50.720">
    <property type="entry name" value="NAD(P)-binding Rossmann-like Domain"/>
    <property type="match status" value="1"/>
</dbReference>
<sequence length="449" mass="49520">MNKLIQFPYSTILVLGLAKSGTAAAKTLLANGKRVRVSDMKAKEADDVVLELRELGAEVIIGTHPLDALDGIDLIVKNPGIPYDNPIISEALKREIPIITEIEIAYYLSDGPIIGITGSNGKTTTTTLIAEMLRNSNQPVTVAGNIGVVATDTAQHVTKDESLVLELSSFQLQGTIDFKPNTAVLLNIFEAHLDYHQSLENYVKAKCNIFKNQTNDDYLVYNAEDKTLIQEIKHAKATLVPFSNKRKVLDGAYVEKGYIYFKEEEIVAIEDIVLVGEHNIENILAAVATAKLNGASNEGIRRVLKTFTGVKHRLQYVDSVRGRLFYNDSKATNILATQKALSSFQKPVILLAGGLDRGNEFTELSPYLGSVKAMILFGETKYKLKELAENEGIKNIVLVDNVEKAAQEAYSLSQEGDVILLSPACASWDQYRTFEERGDMFIQAVHRLV</sequence>
<dbReference type="GO" id="GO:0008360">
    <property type="term" value="P:regulation of cell shape"/>
    <property type="evidence" value="ECO:0007669"/>
    <property type="project" value="UniProtKB-KW"/>
</dbReference>